<name>A0A1I6LCB7_9BACT</name>
<dbReference type="Proteomes" id="UP000199024">
    <property type="component" value="Unassembled WGS sequence"/>
</dbReference>
<dbReference type="STRING" id="474950.SAMN05421771_0545"/>
<comment type="subcellular location">
    <subcellularLocation>
        <location evidence="1">Cell membrane</location>
        <topology evidence="1">Multi-pass membrane protein</topology>
    </subcellularLocation>
</comment>
<dbReference type="AlphaFoldDB" id="A0A1I6LCB7"/>
<dbReference type="GO" id="GO:0005886">
    <property type="term" value="C:plasma membrane"/>
    <property type="evidence" value="ECO:0007669"/>
    <property type="project" value="UniProtKB-SubCell"/>
</dbReference>
<evidence type="ECO:0000256" key="7">
    <source>
        <dbReference type="ARBA" id="ARBA00023136"/>
    </source>
</evidence>
<evidence type="ECO:0000313" key="10">
    <source>
        <dbReference type="EMBL" id="SFS01116.1"/>
    </source>
</evidence>
<keyword evidence="4" id="KW-1003">Cell membrane</keyword>
<gene>
    <name evidence="10" type="ORF">SAMN05421771_0545</name>
</gene>
<evidence type="ECO:0000256" key="8">
    <source>
        <dbReference type="SAM" id="Phobius"/>
    </source>
</evidence>
<dbReference type="PANTHER" id="PTHR23502:SF132">
    <property type="entry name" value="POLYAMINE TRANSPORTER 2-RELATED"/>
    <property type="match status" value="1"/>
</dbReference>
<dbReference type="InterPro" id="IPR004812">
    <property type="entry name" value="Efflux_drug-R_Bcr/CmlA"/>
</dbReference>
<sequence length="404" mass="42036">MKKHSIGFSLLLAAISALTSLAIDMGLPAMPVIEAQFHLLPGRGSLTLAVFLAGFAFTPLVGGPVSDRFGRRPVLLGGLAVFAASALGCTVVPNFATLLLFRVLQGASAGVCVALPMAIIRDSLSGHAARQAMSQMTTILGVVPVFAPVMGSWVLLVAPWRVIYAVQAGLALGILLAVSLFFGETHPGERRQALPARALLTNYGLLLKEPIFVVHATIYACTYACIFSYVSASPVVFMDQMGVPQHIYTLIFGAISACQIVGALSSGLLARKRLPLRMFLRVGLVMMCAGGLVLFGLQVAGLARPVMFVAPTMLMMVAFGFMAPSLMLGSLEPIPHVAGAGSGAIRCIQMLFGSGASGLLAWGCARPGVNPAIATAGTMALLAIAALGLYAMTQTKRIPVAVKG</sequence>
<feature type="transmembrane region" description="Helical" evidence="8">
    <location>
        <begin position="162"/>
        <end position="182"/>
    </location>
</feature>
<dbReference type="Gene3D" id="1.20.1720.10">
    <property type="entry name" value="Multidrug resistance protein D"/>
    <property type="match status" value="1"/>
</dbReference>
<dbReference type="GO" id="GO:0042910">
    <property type="term" value="F:xenobiotic transmembrane transporter activity"/>
    <property type="evidence" value="ECO:0007669"/>
    <property type="project" value="InterPro"/>
</dbReference>
<feature type="transmembrane region" description="Helical" evidence="8">
    <location>
        <begin position="250"/>
        <end position="270"/>
    </location>
</feature>
<keyword evidence="3" id="KW-0813">Transport</keyword>
<dbReference type="InterPro" id="IPR005829">
    <property type="entry name" value="Sugar_transporter_CS"/>
</dbReference>
<feature type="transmembrane region" description="Helical" evidence="8">
    <location>
        <begin position="343"/>
        <end position="363"/>
    </location>
</feature>
<dbReference type="SUPFAM" id="SSF103473">
    <property type="entry name" value="MFS general substrate transporter"/>
    <property type="match status" value="1"/>
</dbReference>
<feature type="transmembrane region" description="Helical" evidence="8">
    <location>
        <begin position="74"/>
        <end position="93"/>
    </location>
</feature>
<reference evidence="10 11" key="1">
    <citation type="submission" date="2016-10" db="EMBL/GenBank/DDBJ databases">
        <authorList>
            <person name="de Groot N.N."/>
        </authorList>
    </citation>
    <scope>NUCLEOTIDE SEQUENCE [LARGE SCALE GENOMIC DNA]</scope>
    <source>
        <strain evidence="10 11">DSM 21001</strain>
    </source>
</reference>
<comment type="similarity">
    <text evidence="2">Belongs to the major facilitator superfamily. Bcr/CmlA family.</text>
</comment>
<keyword evidence="6 8" id="KW-1133">Transmembrane helix</keyword>
<dbReference type="PROSITE" id="PS00216">
    <property type="entry name" value="SUGAR_TRANSPORT_1"/>
    <property type="match status" value="1"/>
</dbReference>
<keyword evidence="11" id="KW-1185">Reference proteome</keyword>
<feature type="transmembrane region" description="Helical" evidence="8">
    <location>
        <begin position="46"/>
        <end position="62"/>
    </location>
</feature>
<evidence type="ECO:0000256" key="2">
    <source>
        <dbReference type="ARBA" id="ARBA00006236"/>
    </source>
</evidence>
<protein>
    <submittedName>
        <fullName evidence="10">MFS transporter, DHA1 family, bicyclomycin/chloramphenicol resistance protein</fullName>
    </submittedName>
</protein>
<feature type="transmembrane region" description="Helical" evidence="8">
    <location>
        <begin position="369"/>
        <end position="390"/>
    </location>
</feature>
<dbReference type="InterPro" id="IPR036259">
    <property type="entry name" value="MFS_trans_sf"/>
</dbReference>
<dbReference type="PANTHER" id="PTHR23502">
    <property type="entry name" value="MAJOR FACILITATOR SUPERFAMILY"/>
    <property type="match status" value="1"/>
</dbReference>
<dbReference type="OrthoDB" id="9816041at2"/>
<dbReference type="Pfam" id="PF07690">
    <property type="entry name" value="MFS_1"/>
    <property type="match status" value="1"/>
</dbReference>
<dbReference type="InterPro" id="IPR011701">
    <property type="entry name" value="MFS"/>
</dbReference>
<keyword evidence="7 8" id="KW-0472">Membrane</keyword>
<evidence type="ECO:0000259" key="9">
    <source>
        <dbReference type="PROSITE" id="PS50850"/>
    </source>
</evidence>
<dbReference type="EMBL" id="FOZL01000001">
    <property type="protein sequence ID" value="SFS01116.1"/>
    <property type="molecule type" value="Genomic_DNA"/>
</dbReference>
<dbReference type="RefSeq" id="WP_089836381.1">
    <property type="nucleotide sequence ID" value="NZ_FOZL01000001.1"/>
</dbReference>
<evidence type="ECO:0000256" key="5">
    <source>
        <dbReference type="ARBA" id="ARBA00022692"/>
    </source>
</evidence>
<accession>A0A1I6LCB7</accession>
<dbReference type="GO" id="GO:1990961">
    <property type="term" value="P:xenobiotic detoxification by transmembrane export across the plasma membrane"/>
    <property type="evidence" value="ECO:0007669"/>
    <property type="project" value="InterPro"/>
</dbReference>
<proteinExistence type="inferred from homology"/>
<evidence type="ECO:0000256" key="4">
    <source>
        <dbReference type="ARBA" id="ARBA00022475"/>
    </source>
</evidence>
<evidence type="ECO:0000256" key="1">
    <source>
        <dbReference type="ARBA" id="ARBA00004651"/>
    </source>
</evidence>
<dbReference type="InterPro" id="IPR020846">
    <property type="entry name" value="MFS_dom"/>
</dbReference>
<keyword evidence="5 8" id="KW-0812">Transmembrane</keyword>
<evidence type="ECO:0000256" key="3">
    <source>
        <dbReference type="ARBA" id="ARBA00022448"/>
    </source>
</evidence>
<dbReference type="NCBIfam" id="TIGR00710">
    <property type="entry name" value="efflux_Bcr_CflA"/>
    <property type="match status" value="1"/>
</dbReference>
<feature type="transmembrane region" description="Helical" evidence="8">
    <location>
        <begin position="308"/>
        <end position="331"/>
    </location>
</feature>
<feature type="transmembrane region" description="Helical" evidence="8">
    <location>
        <begin position="282"/>
        <end position="302"/>
    </location>
</feature>
<feature type="transmembrane region" description="Helical" evidence="8">
    <location>
        <begin position="99"/>
        <end position="120"/>
    </location>
</feature>
<evidence type="ECO:0000313" key="11">
    <source>
        <dbReference type="Proteomes" id="UP000199024"/>
    </source>
</evidence>
<feature type="transmembrane region" description="Helical" evidence="8">
    <location>
        <begin position="211"/>
        <end position="230"/>
    </location>
</feature>
<organism evidence="10 11">
    <name type="scientific">Granulicella pectinivorans</name>
    <dbReference type="NCBI Taxonomy" id="474950"/>
    <lineage>
        <taxon>Bacteria</taxon>
        <taxon>Pseudomonadati</taxon>
        <taxon>Acidobacteriota</taxon>
        <taxon>Terriglobia</taxon>
        <taxon>Terriglobales</taxon>
        <taxon>Acidobacteriaceae</taxon>
        <taxon>Granulicella</taxon>
    </lineage>
</organism>
<feature type="transmembrane region" description="Helical" evidence="8">
    <location>
        <begin position="132"/>
        <end position="156"/>
    </location>
</feature>
<feature type="domain" description="Major facilitator superfamily (MFS) profile" evidence="9">
    <location>
        <begin position="5"/>
        <end position="397"/>
    </location>
</feature>
<dbReference type="CDD" id="cd17320">
    <property type="entry name" value="MFS_MdfA_MDR_like"/>
    <property type="match status" value="1"/>
</dbReference>
<dbReference type="PROSITE" id="PS50850">
    <property type="entry name" value="MFS"/>
    <property type="match status" value="1"/>
</dbReference>
<evidence type="ECO:0000256" key="6">
    <source>
        <dbReference type="ARBA" id="ARBA00022989"/>
    </source>
</evidence>